<gene>
    <name evidence="2" type="primary">OJ1779_B07.118</name>
</gene>
<organism evidence="2 3">
    <name type="scientific">Oryza sativa subsp. japonica</name>
    <name type="common">Rice</name>
    <dbReference type="NCBI Taxonomy" id="39947"/>
    <lineage>
        <taxon>Eukaryota</taxon>
        <taxon>Viridiplantae</taxon>
        <taxon>Streptophyta</taxon>
        <taxon>Embryophyta</taxon>
        <taxon>Tracheophyta</taxon>
        <taxon>Spermatophyta</taxon>
        <taxon>Magnoliopsida</taxon>
        <taxon>Liliopsida</taxon>
        <taxon>Poales</taxon>
        <taxon>Poaceae</taxon>
        <taxon>BOP clade</taxon>
        <taxon>Oryzoideae</taxon>
        <taxon>Oryzeae</taxon>
        <taxon>Oryzinae</taxon>
        <taxon>Oryza</taxon>
        <taxon>Oryza sativa</taxon>
    </lineage>
</organism>
<reference evidence="3" key="2">
    <citation type="journal article" date="2008" name="Nucleic Acids Res.">
        <title>The rice annotation project database (RAP-DB): 2008 update.</title>
        <authorList>
            <consortium name="The rice annotation project (RAP)"/>
        </authorList>
    </citation>
    <scope>GENOME REANNOTATION</scope>
    <source>
        <strain evidence="3">cv. Nipponbare</strain>
    </source>
</reference>
<feature type="compositionally biased region" description="Basic and acidic residues" evidence="1">
    <location>
        <begin position="45"/>
        <end position="58"/>
    </location>
</feature>
<dbReference type="AlphaFoldDB" id="Q8H4N6"/>
<name>Q8H4N6_ORYSJ</name>
<evidence type="ECO:0000256" key="1">
    <source>
        <dbReference type="SAM" id="MobiDB-lite"/>
    </source>
</evidence>
<dbReference type="Proteomes" id="UP000000763">
    <property type="component" value="Chromosome 7"/>
</dbReference>
<accession>Q8H4N6</accession>
<feature type="compositionally biased region" description="Acidic residues" evidence="1">
    <location>
        <begin position="77"/>
        <end position="87"/>
    </location>
</feature>
<sequence>MGFLSFLRHSDGLRQQRATAMSGVGRVGLVADRWQPGAAATLARPDLEDAPLSRRLDPAKAATPPPTTTMVAHVDNDGDGEEGGGGR</sequence>
<dbReference type="EMBL" id="AP003963">
    <property type="protein sequence ID" value="BAC20004.1"/>
    <property type="molecule type" value="Genomic_DNA"/>
</dbReference>
<protein>
    <submittedName>
        <fullName evidence="2">Uncharacterized protein</fullName>
    </submittedName>
</protein>
<reference evidence="3" key="1">
    <citation type="journal article" date="2005" name="Nature">
        <title>The map-based sequence of the rice genome.</title>
        <authorList>
            <consortium name="International rice genome sequencing project (IRGSP)"/>
            <person name="Matsumoto T."/>
            <person name="Wu J."/>
            <person name="Kanamori H."/>
            <person name="Katayose Y."/>
            <person name="Fujisawa M."/>
            <person name="Namiki N."/>
            <person name="Mizuno H."/>
            <person name="Yamamoto K."/>
            <person name="Antonio B.A."/>
            <person name="Baba T."/>
            <person name="Sakata K."/>
            <person name="Nagamura Y."/>
            <person name="Aoki H."/>
            <person name="Arikawa K."/>
            <person name="Arita K."/>
            <person name="Bito T."/>
            <person name="Chiden Y."/>
            <person name="Fujitsuka N."/>
            <person name="Fukunaka R."/>
            <person name="Hamada M."/>
            <person name="Harada C."/>
            <person name="Hayashi A."/>
            <person name="Hijishita S."/>
            <person name="Honda M."/>
            <person name="Hosokawa S."/>
            <person name="Ichikawa Y."/>
            <person name="Idonuma A."/>
            <person name="Iijima M."/>
            <person name="Ikeda M."/>
            <person name="Ikeno M."/>
            <person name="Ito K."/>
            <person name="Ito S."/>
            <person name="Ito T."/>
            <person name="Ito Y."/>
            <person name="Ito Y."/>
            <person name="Iwabuchi A."/>
            <person name="Kamiya K."/>
            <person name="Karasawa W."/>
            <person name="Kurita K."/>
            <person name="Katagiri S."/>
            <person name="Kikuta A."/>
            <person name="Kobayashi H."/>
            <person name="Kobayashi N."/>
            <person name="Machita K."/>
            <person name="Maehara T."/>
            <person name="Masukawa M."/>
            <person name="Mizubayashi T."/>
            <person name="Mukai Y."/>
            <person name="Nagasaki H."/>
            <person name="Nagata Y."/>
            <person name="Naito S."/>
            <person name="Nakashima M."/>
            <person name="Nakama Y."/>
            <person name="Nakamichi Y."/>
            <person name="Nakamura M."/>
            <person name="Meguro A."/>
            <person name="Negishi M."/>
            <person name="Ohta I."/>
            <person name="Ohta T."/>
            <person name="Okamoto M."/>
            <person name="Ono N."/>
            <person name="Saji S."/>
            <person name="Sakaguchi M."/>
            <person name="Sakai K."/>
            <person name="Shibata M."/>
            <person name="Shimokawa T."/>
            <person name="Song J."/>
            <person name="Takazaki Y."/>
            <person name="Terasawa K."/>
            <person name="Tsugane M."/>
            <person name="Tsuji K."/>
            <person name="Ueda S."/>
            <person name="Waki K."/>
            <person name="Yamagata H."/>
            <person name="Yamamoto M."/>
            <person name="Yamamoto S."/>
            <person name="Yamane H."/>
            <person name="Yoshiki S."/>
            <person name="Yoshihara R."/>
            <person name="Yukawa K."/>
            <person name="Zhong H."/>
            <person name="Yano M."/>
            <person name="Yuan Q."/>
            <person name="Ouyang S."/>
            <person name="Liu J."/>
            <person name="Jones K.M."/>
            <person name="Gansberger K."/>
            <person name="Moffat K."/>
            <person name="Hill J."/>
            <person name="Bera J."/>
            <person name="Fadrosh D."/>
            <person name="Jin S."/>
            <person name="Johri S."/>
            <person name="Kim M."/>
            <person name="Overton L."/>
            <person name="Reardon M."/>
            <person name="Tsitrin T."/>
            <person name="Vuong H."/>
            <person name="Weaver B."/>
            <person name="Ciecko A."/>
            <person name="Tallon L."/>
            <person name="Jackson J."/>
            <person name="Pai G."/>
            <person name="Aken S.V."/>
            <person name="Utterback T."/>
            <person name="Reidmuller S."/>
            <person name="Feldblyum T."/>
            <person name="Hsiao J."/>
            <person name="Zismann V."/>
            <person name="Iobst S."/>
            <person name="de Vazeille A.R."/>
            <person name="Buell C.R."/>
            <person name="Ying K."/>
            <person name="Li Y."/>
            <person name="Lu T."/>
            <person name="Huang Y."/>
            <person name="Zhao Q."/>
            <person name="Feng Q."/>
            <person name="Zhang L."/>
            <person name="Zhu J."/>
            <person name="Weng Q."/>
            <person name="Mu J."/>
            <person name="Lu Y."/>
            <person name="Fan D."/>
            <person name="Liu Y."/>
            <person name="Guan J."/>
            <person name="Zhang Y."/>
            <person name="Yu S."/>
            <person name="Liu X."/>
            <person name="Zhang Y."/>
            <person name="Hong G."/>
            <person name="Han B."/>
            <person name="Choisne N."/>
            <person name="Demange N."/>
            <person name="Orjeda G."/>
            <person name="Samain S."/>
            <person name="Cattolico L."/>
            <person name="Pelletier E."/>
            <person name="Couloux A."/>
            <person name="Segurens B."/>
            <person name="Wincker P."/>
            <person name="D'Hont A."/>
            <person name="Scarpelli C."/>
            <person name="Weissenbach J."/>
            <person name="Salanoubat M."/>
            <person name="Quetier F."/>
            <person name="Yu Y."/>
            <person name="Kim H.R."/>
            <person name="Rambo T."/>
            <person name="Currie J."/>
            <person name="Collura K."/>
            <person name="Luo M."/>
            <person name="Yang T."/>
            <person name="Ammiraju J.S.S."/>
            <person name="Engler F."/>
            <person name="Soderlund C."/>
            <person name="Wing R.A."/>
            <person name="Palmer L.E."/>
            <person name="de la Bastide M."/>
            <person name="Spiegel L."/>
            <person name="Nascimento L."/>
            <person name="Zutavern T."/>
            <person name="O'Shaughnessy A."/>
            <person name="Dike S."/>
            <person name="Dedhia N."/>
            <person name="Preston R."/>
            <person name="Balija V."/>
            <person name="McCombie W.R."/>
            <person name="Chow T."/>
            <person name="Chen H."/>
            <person name="Chung M."/>
            <person name="Chen C."/>
            <person name="Shaw J."/>
            <person name="Wu H."/>
            <person name="Hsiao K."/>
            <person name="Chao Y."/>
            <person name="Chu M."/>
            <person name="Cheng C."/>
            <person name="Hour A."/>
            <person name="Lee P."/>
            <person name="Lin S."/>
            <person name="Lin Y."/>
            <person name="Liou J."/>
            <person name="Liu S."/>
            <person name="Hsing Y."/>
            <person name="Raghuvanshi S."/>
            <person name="Mohanty A."/>
            <person name="Bharti A.K."/>
            <person name="Gaur A."/>
            <person name="Gupta V."/>
            <person name="Kumar D."/>
            <person name="Ravi V."/>
            <person name="Vij S."/>
            <person name="Kapur A."/>
            <person name="Khurana P."/>
            <person name="Khurana P."/>
            <person name="Khurana J.P."/>
            <person name="Tyagi A.K."/>
            <person name="Gaikwad K."/>
            <person name="Singh A."/>
            <person name="Dalal V."/>
            <person name="Srivastava S."/>
            <person name="Dixit A."/>
            <person name="Pal A.K."/>
            <person name="Ghazi I.A."/>
            <person name="Yadav M."/>
            <person name="Pandit A."/>
            <person name="Bhargava A."/>
            <person name="Sureshbabu K."/>
            <person name="Batra K."/>
            <person name="Sharma T.R."/>
            <person name="Mohapatra T."/>
            <person name="Singh N.K."/>
            <person name="Messing J."/>
            <person name="Nelson A.B."/>
            <person name="Fuks G."/>
            <person name="Kavchok S."/>
            <person name="Keizer G."/>
            <person name="Linton E."/>
            <person name="Llaca V."/>
            <person name="Song R."/>
            <person name="Tanyolac B."/>
            <person name="Young S."/>
            <person name="Ho-Il K."/>
            <person name="Hahn J.H."/>
            <person name="Sangsakoo G."/>
            <person name="Vanavichit A."/>
            <person name="de Mattos Luiz.A.T."/>
            <person name="Zimmer P.D."/>
            <person name="Malone G."/>
            <person name="Dellagostin O."/>
            <person name="de Oliveira A.C."/>
            <person name="Bevan M."/>
            <person name="Bancroft I."/>
            <person name="Minx P."/>
            <person name="Cordum H."/>
            <person name="Wilson R."/>
            <person name="Cheng Z."/>
            <person name="Jin W."/>
            <person name="Jiang J."/>
            <person name="Leong S.A."/>
            <person name="Iwama H."/>
            <person name="Gojobori T."/>
            <person name="Itoh T."/>
            <person name="Niimura Y."/>
            <person name="Fujii Y."/>
            <person name="Habara T."/>
            <person name="Sakai H."/>
            <person name="Sato Y."/>
            <person name="Wilson G."/>
            <person name="Kumar K."/>
            <person name="McCouch S."/>
            <person name="Juretic N."/>
            <person name="Hoen D."/>
            <person name="Wright S."/>
            <person name="Bruskiewich R."/>
            <person name="Bureau T."/>
            <person name="Miyao A."/>
            <person name="Hirochika H."/>
            <person name="Nishikawa T."/>
            <person name="Kadowaki K."/>
            <person name="Sugiura M."/>
            <person name="Burr B."/>
            <person name="Sasaki T."/>
        </authorList>
    </citation>
    <scope>NUCLEOTIDE SEQUENCE [LARGE SCALE GENOMIC DNA]</scope>
    <source>
        <strain evidence="3">cv. Nipponbare</strain>
    </source>
</reference>
<evidence type="ECO:0000313" key="2">
    <source>
        <dbReference type="EMBL" id="BAC20004.1"/>
    </source>
</evidence>
<feature type="region of interest" description="Disordered" evidence="1">
    <location>
        <begin position="41"/>
        <end position="87"/>
    </location>
</feature>
<evidence type="ECO:0000313" key="3">
    <source>
        <dbReference type="Proteomes" id="UP000000763"/>
    </source>
</evidence>
<proteinExistence type="predicted"/>